<reference evidence="14" key="2">
    <citation type="submission" date="2023-03" db="EMBL/GenBank/DDBJ databases">
        <authorList>
            <consortium name="Wellcome Sanger Institute Data Sharing"/>
        </authorList>
    </citation>
    <scope>NUCLEOTIDE SEQUENCE [LARGE SCALE GENOMIC DNA]</scope>
</reference>
<feature type="disulfide bond" evidence="10">
    <location>
        <begin position="1449"/>
        <end position="1464"/>
    </location>
</feature>
<evidence type="ECO:0000256" key="3">
    <source>
        <dbReference type="ARBA" id="ARBA00022692"/>
    </source>
</evidence>
<feature type="disulfide bond" evidence="10">
    <location>
        <begin position="26"/>
        <end position="38"/>
    </location>
</feature>
<dbReference type="Ensembl" id="ENSACLT00000078939.1">
    <property type="protein sequence ID" value="ENSACLP00000083406.1"/>
    <property type="gene ID" value="ENSACLG00000000510.2"/>
</dbReference>
<dbReference type="Proteomes" id="UP000265100">
    <property type="component" value="Chromosome 9"/>
</dbReference>
<evidence type="ECO:0000313" key="14">
    <source>
        <dbReference type="Proteomes" id="UP000265100"/>
    </source>
</evidence>
<dbReference type="SUPFAM" id="SSF49899">
    <property type="entry name" value="Concanavalin A-like lectins/glucanases"/>
    <property type="match status" value="6"/>
</dbReference>
<keyword evidence="6" id="KW-0472">Membrane</keyword>
<keyword evidence="3" id="KW-0812">Transmembrane</keyword>
<dbReference type="Gene3D" id="2.60.120.200">
    <property type="match status" value="6"/>
</dbReference>
<name>A0AAX7W2Y9_ASTCA</name>
<feature type="domain" description="MAM" evidence="12">
    <location>
        <begin position="788"/>
        <end position="945"/>
    </location>
</feature>
<evidence type="ECO:0000259" key="12">
    <source>
        <dbReference type="PROSITE" id="PS50060"/>
    </source>
</evidence>
<feature type="disulfide bond" evidence="10">
    <location>
        <begin position="963"/>
        <end position="975"/>
    </location>
</feature>
<feature type="domain" description="MAM" evidence="12">
    <location>
        <begin position="573"/>
        <end position="739"/>
    </location>
</feature>
<dbReference type="CDD" id="cd00112">
    <property type="entry name" value="LDLa"/>
    <property type="match status" value="8"/>
</dbReference>
<evidence type="ECO:0000256" key="6">
    <source>
        <dbReference type="ARBA" id="ARBA00023136"/>
    </source>
</evidence>
<dbReference type="InterPro" id="IPR013320">
    <property type="entry name" value="ConA-like_dom_sf"/>
</dbReference>
<feature type="domain" description="MAM" evidence="12">
    <location>
        <begin position="999"/>
        <end position="1155"/>
    </location>
</feature>
<reference evidence="13" key="4">
    <citation type="submission" date="2025-09" db="UniProtKB">
        <authorList>
            <consortium name="Ensembl"/>
        </authorList>
    </citation>
    <scope>IDENTIFICATION</scope>
</reference>
<feature type="disulfide bond" evidence="10">
    <location>
        <begin position="970"/>
        <end position="988"/>
    </location>
</feature>
<dbReference type="FunFam" id="2.60.120.200:FF:000182">
    <property type="entry name" value="MAM and LDL-receptor class A domain-containing protein 1"/>
    <property type="match status" value="1"/>
</dbReference>
<dbReference type="InterPro" id="IPR036055">
    <property type="entry name" value="LDL_receptor-like_sf"/>
</dbReference>
<feature type="domain" description="MAM" evidence="12">
    <location>
        <begin position="129"/>
        <end position="293"/>
    </location>
</feature>
<dbReference type="PANTHER" id="PTHR23282">
    <property type="entry name" value="APICAL ENDOSOMAL GLYCOPROTEIN PRECURSOR"/>
    <property type="match status" value="1"/>
</dbReference>
<feature type="disulfide bond" evidence="10">
    <location>
        <begin position="754"/>
        <end position="772"/>
    </location>
</feature>
<dbReference type="GO" id="GO:0012505">
    <property type="term" value="C:endomembrane system"/>
    <property type="evidence" value="ECO:0007669"/>
    <property type="project" value="UniProtKB-SubCell"/>
</dbReference>
<evidence type="ECO:0000256" key="1">
    <source>
        <dbReference type="ARBA" id="ARBA00004167"/>
    </source>
</evidence>
<keyword evidence="9" id="KW-0325">Glycoprotein</keyword>
<dbReference type="CDD" id="cd06263">
    <property type="entry name" value="MAM"/>
    <property type="match status" value="6"/>
</dbReference>
<feature type="chain" id="PRO_5044245112" description="MAM domain-containing protein" evidence="11">
    <location>
        <begin position="24"/>
        <end position="1531"/>
    </location>
</feature>
<evidence type="ECO:0000256" key="10">
    <source>
        <dbReference type="PROSITE-ProRule" id="PRU00124"/>
    </source>
</evidence>
<keyword evidence="14" id="KW-1185">Reference proteome</keyword>
<dbReference type="PRINTS" id="PR00261">
    <property type="entry name" value="LDLRECEPTOR"/>
</dbReference>
<organism evidence="13 14">
    <name type="scientific">Astatotilapia calliptera</name>
    <name type="common">Eastern happy</name>
    <name type="synonym">Chromis callipterus</name>
    <dbReference type="NCBI Taxonomy" id="8154"/>
    <lineage>
        <taxon>Eukaryota</taxon>
        <taxon>Metazoa</taxon>
        <taxon>Chordata</taxon>
        <taxon>Craniata</taxon>
        <taxon>Vertebrata</taxon>
        <taxon>Euteleostomi</taxon>
        <taxon>Actinopterygii</taxon>
        <taxon>Neopterygii</taxon>
        <taxon>Teleostei</taxon>
        <taxon>Neoteleostei</taxon>
        <taxon>Acanthomorphata</taxon>
        <taxon>Ovalentaria</taxon>
        <taxon>Cichlomorphae</taxon>
        <taxon>Cichliformes</taxon>
        <taxon>Cichlidae</taxon>
        <taxon>African cichlids</taxon>
        <taxon>Pseudocrenilabrinae</taxon>
        <taxon>Haplochromini</taxon>
        <taxon>Astatotilapia</taxon>
    </lineage>
</organism>
<evidence type="ECO:0000256" key="7">
    <source>
        <dbReference type="ARBA" id="ARBA00023157"/>
    </source>
</evidence>
<evidence type="ECO:0000313" key="13">
    <source>
        <dbReference type="Ensembl" id="ENSACLP00000083406.1"/>
    </source>
</evidence>
<feature type="signal peptide" evidence="11">
    <location>
        <begin position="1"/>
        <end position="23"/>
    </location>
</feature>
<keyword evidence="5" id="KW-1133">Transmembrane helix</keyword>
<keyword evidence="11" id="KW-0732">Signal</keyword>
<evidence type="ECO:0000256" key="5">
    <source>
        <dbReference type="ARBA" id="ARBA00022989"/>
    </source>
</evidence>
<feature type="domain" description="MAM" evidence="12">
    <location>
        <begin position="340"/>
        <end position="508"/>
    </location>
</feature>
<feature type="disulfide bond" evidence="10">
    <location>
        <begin position="555"/>
        <end position="570"/>
    </location>
</feature>
<keyword evidence="7 10" id="KW-1015">Disulfide bond</keyword>
<dbReference type="PROSITE" id="PS50068">
    <property type="entry name" value="LDLRA_2"/>
    <property type="match status" value="8"/>
</dbReference>
<dbReference type="SUPFAM" id="SSF57424">
    <property type="entry name" value="LDL receptor-like module"/>
    <property type="match status" value="8"/>
</dbReference>
<comment type="caution">
    <text evidence="10">Lacks conserved residue(s) required for the propagation of feature annotation.</text>
</comment>
<evidence type="ECO:0000256" key="11">
    <source>
        <dbReference type="SAM" id="SignalP"/>
    </source>
</evidence>
<dbReference type="SMART" id="SM00192">
    <property type="entry name" value="LDLa"/>
    <property type="match status" value="8"/>
</dbReference>
<protein>
    <recommendedName>
        <fullName evidence="12">MAM domain-containing protein</fullName>
    </recommendedName>
</protein>
<feature type="disulfide bond" evidence="10">
    <location>
        <begin position="1401"/>
        <end position="1416"/>
    </location>
</feature>
<keyword evidence="8" id="KW-0675">Receptor</keyword>
<feature type="disulfide bond" evidence="10">
    <location>
        <begin position="1182"/>
        <end position="1197"/>
    </location>
</feature>
<gene>
    <name evidence="13" type="primary">MALRD1</name>
</gene>
<dbReference type="SMART" id="SM00137">
    <property type="entry name" value="MAM"/>
    <property type="match status" value="6"/>
</dbReference>
<dbReference type="Gene3D" id="4.10.400.10">
    <property type="entry name" value="Low-density Lipoprotein Receptor"/>
    <property type="match status" value="8"/>
</dbReference>
<keyword evidence="4" id="KW-0677">Repeat</keyword>
<feature type="disulfide bond" evidence="10">
    <location>
        <begin position="747"/>
        <end position="759"/>
    </location>
</feature>
<dbReference type="Pfam" id="PF00629">
    <property type="entry name" value="MAM"/>
    <property type="match status" value="6"/>
</dbReference>
<feature type="disulfide bond" evidence="10">
    <location>
        <begin position="321"/>
        <end position="336"/>
    </location>
</feature>
<dbReference type="PROSITE" id="PS01209">
    <property type="entry name" value="LDLRA_1"/>
    <property type="match status" value="7"/>
</dbReference>
<proteinExistence type="predicted"/>
<evidence type="ECO:0000256" key="2">
    <source>
        <dbReference type="ARBA" id="ARBA00004308"/>
    </source>
</evidence>
<dbReference type="FunFam" id="4.10.400.10:FF:000045">
    <property type="entry name" value="Low-density lipoprotein receptor-related protein 2"/>
    <property type="match status" value="1"/>
</dbReference>
<dbReference type="InterPro" id="IPR002172">
    <property type="entry name" value="LDrepeatLR_classA_rpt"/>
</dbReference>
<feature type="disulfide bond" evidence="10">
    <location>
        <begin position="982"/>
        <end position="997"/>
    </location>
</feature>
<dbReference type="Pfam" id="PF00057">
    <property type="entry name" value="Ldl_recept_a"/>
    <property type="match status" value="7"/>
</dbReference>
<dbReference type="InterPro" id="IPR023415">
    <property type="entry name" value="LDLR_class-A_CS"/>
</dbReference>
<accession>A0AAX7W2Y9</accession>
<feature type="disulfide bond" evidence="10">
    <location>
        <begin position="1437"/>
        <end position="1455"/>
    </location>
</feature>
<reference evidence="13 14" key="1">
    <citation type="submission" date="2018-05" db="EMBL/GenBank/DDBJ databases">
        <authorList>
            <person name="Datahose"/>
        </authorList>
    </citation>
    <scope>NUCLEOTIDE SEQUENCE</scope>
</reference>
<sequence>MASPLGLVWLVLAFTLVFKPVAANTCSNQAFSCSHGLCVSEDCVCDFTDDCGDSSDENNCDTLLSILSFFIYQVVIRGELSADSEASEVLAIDDLSFSPGCGAVSGTGTINNIPHLYVTLSFMSIYLASECDFKSDSCGWYELTLGDGFDWVRGSSMEVPPDYYGRPPPLDHSTNSTEGHFMFIFKNSSSLFPNAALRGPQFQQSAAACTMTFWHYNSGISVGAADMSLRIEGVENHTVIWRTLYDQGPHWNQVTVQLGRITQPFQISLAKISLGVFDGVTALDDIAFKNCSLPPAVDECPPHTHFHCVHTKACVEHLQLCDLVDDCGDGSDEAGCSPELQCDFEHGLCNWKQEQTGEDVFDWTIYQGPTPSFNTGPLKDHTLGTVYGHYLYIEASAPREFKDTAVLLSPVFKPTHHGGKSYNHCAFRFYYHMFGKYVFYLAVYLRTTATGRGQMLWVKYGNQGDFWHRETLYLSSAQPFQILIQGTVGDDFTGDIAIDDLSFLNCEPYEGELPTLNNTTPAVTTPAPTVQPNMCHYGEFPCGTYGECIPFSKVCDFRYDCSDGSDEISCVKESCDFEGGDSCGWKIVKPSFILNHSFRWSCDQGESNHFGEEYHRPTNDHTLNSSKGWYMYADSSNGGYGQTTDLQTPVISSTGPQCTLVFWYHMRGFTVGTLKVLLKQTNITHEVWTETGNQGNKWRRGEVFLGLLSNVQVVFSAKRGISYMGDLVIDDVGFVDCSPPLPSDQPCTPEQYTCANGHCIPQDNLCDFINHCGDSSDENPYICREASSNVCFEFDLCSWRQCQEDDFDWRISSSPTIGTRPSTDHTLRNSSGHYLYLESSFPQEDGSTARIIGPLLSRRSSQCKMRFYFHMSGDGIGTLSVFSKSEGHLHLLLTLTGDQGNYWQMKEIPLSSSRDFQVMFEGKVGRNPKVDICLDDITFSPGCLLASSATSPDNTPSPPPGSCPSGFLPCENGRCFAPWQSCDFTDDCDDGTDEKHCGTSCTFENGRCGWKSSLADNFHWVLGTGSVQSIRPPYDHTLMNEYGHFVYLEATPVGLKGDKAHIRSSVWKESSAICKLSFWYYISHKASGSIRLLIKMENNLKEVWNQTGHQGNKWNRAEIPLRKLRNFEVIFEVVRLKDVSGGAALDDLEYIDCTADTQAVECPAPTDFVCRSGHCIESHLVCDGKADCADESDEADCDKIISSPGACSFNMEGDQWKERCQLSQDPDDDFDWRIGSSTETPGAGPITDHSQGGGGNFLYINSAIQHEGDVAKVTTRSPFPASIGLCHLRFWFFMHGSDRMGTLKVFTIGPSGTRLLMWAATGNHGRQWTYANVIVSSTVPFRVTFEAQVGGDMWTDIALDDISYTAECIVGEPVTPQPLTCGVNQFQCAYSFQCIPESWLCDTEPDCADKSDEEHCPTVVPGTLPPQVLCPLGYFQCSDHNCLPSIMRCDGVVDCPTGEDEYSCRKLAPLHFSLRMNGWKTESCQLCGFVFEPSWALPVFSLPTWVFFGSSGFLQESKAICLICSMLHFKS</sequence>
<reference evidence="13" key="3">
    <citation type="submission" date="2025-08" db="UniProtKB">
        <authorList>
            <consortium name="Ensembl"/>
        </authorList>
    </citation>
    <scope>IDENTIFICATION</scope>
</reference>
<evidence type="ECO:0000256" key="9">
    <source>
        <dbReference type="ARBA" id="ARBA00023180"/>
    </source>
</evidence>
<dbReference type="InterPro" id="IPR000998">
    <property type="entry name" value="MAM_dom"/>
</dbReference>
<feature type="disulfide bond" evidence="10">
    <location>
        <begin position="33"/>
        <end position="51"/>
    </location>
</feature>
<dbReference type="PANTHER" id="PTHR23282:SF140">
    <property type="entry name" value="MAM AND LDL-RECEPTOR CLASS A DOMAIN-CONTAINING PROTEIN 1"/>
    <property type="match status" value="1"/>
</dbReference>
<feature type="domain" description="MAM" evidence="12">
    <location>
        <begin position="1205"/>
        <end position="1370"/>
    </location>
</feature>
<dbReference type="GeneTree" id="ENSGT00940000165597"/>
<evidence type="ECO:0000256" key="4">
    <source>
        <dbReference type="ARBA" id="ARBA00022737"/>
    </source>
</evidence>
<feature type="disulfide bond" evidence="10">
    <location>
        <begin position="1170"/>
        <end position="1188"/>
    </location>
</feature>
<dbReference type="PROSITE" id="PS50060">
    <property type="entry name" value="MAM_2"/>
    <property type="match status" value="6"/>
</dbReference>
<feature type="disulfide bond" evidence="10">
    <location>
        <begin position="45"/>
        <end position="60"/>
    </location>
</feature>
<dbReference type="GO" id="GO:0016020">
    <property type="term" value="C:membrane"/>
    <property type="evidence" value="ECO:0007669"/>
    <property type="project" value="UniProtKB-SubCell"/>
</dbReference>
<comment type="subcellular location">
    <subcellularLocation>
        <location evidence="2">Endomembrane system</location>
    </subcellularLocation>
    <subcellularLocation>
        <location evidence="1">Membrane</location>
        <topology evidence="1">Single-pass membrane protein</topology>
    </subcellularLocation>
</comment>
<evidence type="ECO:0000256" key="8">
    <source>
        <dbReference type="ARBA" id="ARBA00023170"/>
    </source>
</evidence>
<dbReference type="InterPro" id="IPR051560">
    <property type="entry name" value="MAM_domain-containing"/>
</dbReference>
<feature type="disulfide bond" evidence="10">
    <location>
        <begin position="1430"/>
        <end position="1442"/>
    </location>
</feature>